<accession>A0A452VA19</accession>
<dbReference type="PROSITE" id="PS51004">
    <property type="entry name" value="SEMA"/>
    <property type="match status" value="1"/>
</dbReference>
<dbReference type="GO" id="GO:0030335">
    <property type="term" value="P:positive regulation of cell migration"/>
    <property type="evidence" value="ECO:0007669"/>
    <property type="project" value="TreeGrafter"/>
</dbReference>
<dbReference type="SMART" id="SM00423">
    <property type="entry name" value="PSI"/>
    <property type="match status" value="1"/>
</dbReference>
<dbReference type="GO" id="GO:0030215">
    <property type="term" value="F:semaphorin receptor binding"/>
    <property type="evidence" value="ECO:0007669"/>
    <property type="project" value="InterPro"/>
</dbReference>
<dbReference type="Ensembl" id="ENSUMAT00000035851.1">
    <property type="protein sequence ID" value="ENSUMAP00000030330.1"/>
    <property type="gene ID" value="ENSUMAG00000021905.1"/>
</dbReference>
<evidence type="ECO:0000256" key="1">
    <source>
        <dbReference type="ARBA" id="ARBA00023157"/>
    </source>
</evidence>
<dbReference type="InterPro" id="IPR036352">
    <property type="entry name" value="Semap_dom_sf"/>
</dbReference>
<dbReference type="SMART" id="SM00630">
    <property type="entry name" value="Sema"/>
    <property type="match status" value="1"/>
</dbReference>
<dbReference type="Pfam" id="PF01403">
    <property type="entry name" value="Sema"/>
    <property type="match status" value="1"/>
</dbReference>
<evidence type="ECO:0000256" key="2">
    <source>
        <dbReference type="ARBA" id="ARBA00023180"/>
    </source>
</evidence>
<dbReference type="InterPro" id="IPR016201">
    <property type="entry name" value="PSI"/>
</dbReference>
<dbReference type="InterPro" id="IPR001627">
    <property type="entry name" value="Semap_dom"/>
</dbReference>
<dbReference type="Gene3D" id="2.130.10.10">
    <property type="entry name" value="YVTN repeat-like/Quinoprotein amine dehydrogenase"/>
    <property type="match status" value="1"/>
</dbReference>
<sequence length="494" mass="54772">GRLFVGAENHVASLSLDNISKRAKKTECMNFVKLLHAYNRTHLLACGTGAFHPTCAFVEVGHRLEEPILRLDLRRLEDGKGKSPYDPRHRAASMLVGEELYSGVAADLMGRDFTIFRSLGQRPSLRTEPHDSRWLNEPKFVKVFWIPESENPDDDKIYFFFRESAVEAAPALGRLSNDVGGQRSLVNKWTTFLKARLVCSVPGVEGDTHFDQLQDVFLLSLRDRWSPLLYAVFSTSSTIFQGSAVCVYSMNDVRRAFLGPFAHKEGPLHQWVSYQGRVPYPRPGMCPSKTFGTFSSTKDFPDDVIQFARNHPLMYNSVLPVGGRPLFLQVGAGYTFTQITADRVAAADGHYDVLFIGTDVGTVLKVISVPKGSRPTGEGLLLEELHVFEDSAAITSMQISSKRHQLYVASRSAVAQIPLHRCAAHGRACAECCLARDPYCAWDGAACTRFQPSSKRRFRRQDVKNGDPSTLCSGGECPSCPHFSAFEDAPSCPA</sequence>
<dbReference type="GO" id="GO:0071526">
    <property type="term" value="P:semaphorin-plexin signaling pathway"/>
    <property type="evidence" value="ECO:0007669"/>
    <property type="project" value="TreeGrafter"/>
</dbReference>
<keyword evidence="1" id="KW-1015">Disulfide bond</keyword>
<dbReference type="GeneTree" id="ENSGT00940000157756"/>
<protein>
    <submittedName>
        <fullName evidence="5">Semaphorin 3B</fullName>
    </submittedName>
</protein>
<organism evidence="5">
    <name type="scientific">Ursus maritimus</name>
    <name type="common">Polar bear</name>
    <name type="synonym">Thalarctos maritimus</name>
    <dbReference type="NCBI Taxonomy" id="29073"/>
    <lineage>
        <taxon>Eukaryota</taxon>
        <taxon>Metazoa</taxon>
        <taxon>Chordata</taxon>
        <taxon>Craniata</taxon>
        <taxon>Vertebrata</taxon>
        <taxon>Euteleostomi</taxon>
        <taxon>Mammalia</taxon>
        <taxon>Eutheria</taxon>
        <taxon>Laurasiatheria</taxon>
        <taxon>Carnivora</taxon>
        <taxon>Caniformia</taxon>
        <taxon>Ursidae</taxon>
        <taxon>Ursus</taxon>
    </lineage>
</organism>
<dbReference type="SUPFAM" id="SSF101912">
    <property type="entry name" value="Sema domain"/>
    <property type="match status" value="1"/>
</dbReference>
<proteinExistence type="predicted"/>
<dbReference type="AlphaFoldDB" id="A0A452VA19"/>
<dbReference type="GO" id="GO:0045499">
    <property type="term" value="F:chemorepellent activity"/>
    <property type="evidence" value="ECO:0007669"/>
    <property type="project" value="TreeGrafter"/>
</dbReference>
<dbReference type="Gene3D" id="3.30.1680.10">
    <property type="entry name" value="ligand-binding face of the semaphorins, domain 2"/>
    <property type="match status" value="1"/>
</dbReference>
<dbReference type="GO" id="GO:0007411">
    <property type="term" value="P:axon guidance"/>
    <property type="evidence" value="ECO:0007669"/>
    <property type="project" value="TreeGrafter"/>
</dbReference>
<comment type="caution">
    <text evidence="3">Lacks conserved residue(s) required for the propagation of feature annotation.</text>
</comment>
<keyword evidence="2" id="KW-0325">Glycoprotein</keyword>
<feature type="domain" description="Sema" evidence="4">
    <location>
        <begin position="1"/>
        <end position="419"/>
    </location>
</feature>
<dbReference type="SUPFAM" id="SSF103575">
    <property type="entry name" value="Plexin repeat"/>
    <property type="match status" value="1"/>
</dbReference>
<gene>
    <name evidence="5" type="primary">SEMA3B</name>
</gene>
<name>A0A452VA19_URSMA</name>
<dbReference type="PANTHER" id="PTHR11036:SF37">
    <property type="entry name" value="SEMAPHORIN-3B"/>
    <property type="match status" value="1"/>
</dbReference>
<evidence type="ECO:0000259" key="4">
    <source>
        <dbReference type="PROSITE" id="PS51004"/>
    </source>
</evidence>
<dbReference type="PANTHER" id="PTHR11036">
    <property type="entry name" value="SEMAPHORIN"/>
    <property type="match status" value="1"/>
</dbReference>
<evidence type="ECO:0000256" key="3">
    <source>
        <dbReference type="PROSITE-ProRule" id="PRU00352"/>
    </source>
</evidence>
<dbReference type="InterPro" id="IPR015943">
    <property type="entry name" value="WD40/YVTN_repeat-like_dom_sf"/>
</dbReference>
<dbReference type="GO" id="GO:0001755">
    <property type="term" value="P:neural crest cell migration"/>
    <property type="evidence" value="ECO:0007669"/>
    <property type="project" value="TreeGrafter"/>
</dbReference>
<reference evidence="5" key="1">
    <citation type="submission" date="2019-03" db="UniProtKB">
        <authorList>
            <consortium name="Ensembl"/>
        </authorList>
    </citation>
    <scope>IDENTIFICATION</scope>
</reference>
<dbReference type="GO" id="GO:0005886">
    <property type="term" value="C:plasma membrane"/>
    <property type="evidence" value="ECO:0007669"/>
    <property type="project" value="TreeGrafter"/>
</dbReference>
<dbReference type="FunFam" id="2.130.10.10:FF:000015">
    <property type="entry name" value="Semaphorin 3B"/>
    <property type="match status" value="1"/>
</dbReference>
<dbReference type="InterPro" id="IPR027231">
    <property type="entry name" value="Semaphorin"/>
</dbReference>
<evidence type="ECO:0000313" key="5">
    <source>
        <dbReference type="Ensembl" id="ENSUMAP00000030330"/>
    </source>
</evidence>